<keyword evidence="2" id="KW-1185">Reference proteome</keyword>
<accession>A0A371B6H7</accession>
<reference evidence="2" key="1">
    <citation type="submission" date="2018-08" db="EMBL/GenBank/DDBJ databases">
        <authorList>
            <person name="Kim S.-J."/>
            <person name="Jung G.-Y."/>
        </authorList>
    </citation>
    <scope>NUCLEOTIDE SEQUENCE [LARGE SCALE GENOMIC DNA]</scope>
    <source>
        <strain evidence="2">GY_H</strain>
    </source>
</reference>
<proteinExistence type="predicted"/>
<dbReference type="EMBL" id="QRGO01000001">
    <property type="protein sequence ID" value="RDV03180.1"/>
    <property type="molecule type" value="Genomic_DNA"/>
</dbReference>
<dbReference type="Gene3D" id="3.40.50.2000">
    <property type="entry name" value="Glycogen Phosphorylase B"/>
    <property type="match status" value="1"/>
</dbReference>
<name>A0A371B6H7_9BRAD</name>
<dbReference type="Proteomes" id="UP000263993">
    <property type="component" value="Unassembled WGS sequence"/>
</dbReference>
<dbReference type="RefSeq" id="WP_115515208.1">
    <property type="nucleotide sequence ID" value="NZ_QRGO01000001.1"/>
</dbReference>
<dbReference type="OrthoDB" id="8445658at2"/>
<dbReference type="SUPFAM" id="SSF53756">
    <property type="entry name" value="UDP-Glycosyltransferase/glycogen phosphorylase"/>
    <property type="match status" value="1"/>
</dbReference>
<evidence type="ECO:0000313" key="2">
    <source>
        <dbReference type="Proteomes" id="UP000263993"/>
    </source>
</evidence>
<organism evidence="1 2">
    <name type="scientific">Undibacter mobilis</name>
    <dbReference type="NCBI Taxonomy" id="2292256"/>
    <lineage>
        <taxon>Bacteria</taxon>
        <taxon>Pseudomonadati</taxon>
        <taxon>Pseudomonadota</taxon>
        <taxon>Alphaproteobacteria</taxon>
        <taxon>Hyphomicrobiales</taxon>
        <taxon>Nitrobacteraceae</taxon>
        <taxon>Undibacter</taxon>
    </lineage>
</organism>
<gene>
    <name evidence="1" type="ORF">DXH78_00380</name>
</gene>
<evidence type="ECO:0000313" key="1">
    <source>
        <dbReference type="EMBL" id="RDV03180.1"/>
    </source>
</evidence>
<comment type="caution">
    <text evidence="1">The sequence shown here is derived from an EMBL/GenBank/DDBJ whole genome shotgun (WGS) entry which is preliminary data.</text>
</comment>
<dbReference type="AlphaFoldDB" id="A0A371B6H7"/>
<protein>
    <submittedName>
        <fullName evidence="1">Uncharacterized protein</fullName>
    </submittedName>
</protein>
<sequence>MVDFPRLLFITPVAFNPYSGGGATFASLLQGWPKSALATIHNDRAPSPTDTCEQYFVLGPDELDFVFPFNTLRGIASARTETRREAGFEAPDGALRRPRWMDAGRKILLGDSIPERAHLTSRLTRWINDFRPDLIYTILGSNGMMSLIEQVRARFNIPLVVHIMDDWVSVNHRDGLFAPIERARMTRAVEHAFKAARTCLGISPAMCAAYSERYGRDFIPFQYSLDRTRWGEIRKSDLAVSQPPELLYAGSIFRNAQLDSLIDCAHAVAKLNEAGFPLKLRVATSPANGANFGAQLKVHPNIIVDTAAVDDDAFFRRLAAADALVLPVNFDRASVDFIRYSMPTKVPAYLNSGTPIFAYGSLDTAQIQYARDARWGLTVTERSTDKLQAALRRITADMDLRRLLSHTARKVAENHDAHRVRDAFQDLLRRSAAL</sequence>